<comment type="subunit">
    <text evidence="3">F-type ATPases have 2 components, CF(1) - the catalytic core - and CF(0) - the membrane proton channel.</text>
</comment>
<organism evidence="14">
    <name type="scientific">Oecetis caucula</name>
    <dbReference type="NCBI Taxonomy" id="2904905"/>
    <lineage>
        <taxon>Eukaryota</taxon>
        <taxon>Metazoa</taxon>
        <taxon>Ecdysozoa</taxon>
        <taxon>Arthropoda</taxon>
        <taxon>Hexapoda</taxon>
        <taxon>Insecta</taxon>
        <taxon>Pterygota</taxon>
        <taxon>Neoptera</taxon>
        <taxon>Endopterygota</taxon>
        <taxon>Trichoptera</taxon>
        <taxon>Integripalpia</taxon>
        <taxon>Brevitentoria</taxon>
        <taxon>Leptoceroidea</taxon>
        <taxon>Leptoceridae</taxon>
        <taxon>Leptocerinae</taxon>
        <taxon>Oecetini</taxon>
        <taxon>Oecetis</taxon>
    </lineage>
</organism>
<dbReference type="CTD" id="4509"/>
<evidence type="ECO:0000256" key="7">
    <source>
        <dbReference type="ARBA" id="ARBA00022781"/>
    </source>
</evidence>
<dbReference type="GO" id="GO:0015986">
    <property type="term" value="P:proton motive force-driven ATP synthesis"/>
    <property type="evidence" value="ECO:0007669"/>
    <property type="project" value="InterPro"/>
</dbReference>
<sequence>MPQMMPLNWLYLFISFSMIFLFFITLNYYAYNPYITHNNLLVKINNFKFNWKW</sequence>
<reference evidence="14" key="1">
    <citation type="submission" date="2021-11" db="EMBL/GenBank/DDBJ databases">
        <authorList>
            <person name="Ge X.-Y."/>
            <person name="Peng L."/>
            <person name="Sun C.-H."/>
            <person name="Wang B.-X."/>
        </authorList>
    </citation>
    <scope>NUCLEOTIDE SEQUENCE</scope>
</reference>
<keyword evidence="9 12" id="KW-0406">Ion transport</keyword>
<dbReference type="GO" id="GO:0015078">
    <property type="term" value="F:proton transmembrane transporter activity"/>
    <property type="evidence" value="ECO:0007669"/>
    <property type="project" value="InterPro"/>
</dbReference>
<reference evidence="14" key="2">
    <citation type="journal article" date="2022" name="Syst. Entomol.">
        <title>Massive gene rearrangements of mitochondrial genomes and implications for the phylogeny of Trichoptera (Insecta).</title>
        <authorList>
            <person name="Ge X."/>
            <person name="Peng L."/>
            <person name="Vogler A.P."/>
            <person name="Morse J.C."/>
            <person name="Yang L."/>
            <person name="Sun C."/>
            <person name="Wang B."/>
        </authorList>
    </citation>
    <scope>NUCLEOTIDE SEQUENCE</scope>
</reference>
<dbReference type="InterPro" id="IPR001421">
    <property type="entry name" value="ATP8_metazoa"/>
</dbReference>
<keyword evidence="8 13" id="KW-1133">Transmembrane helix</keyword>
<evidence type="ECO:0000256" key="4">
    <source>
        <dbReference type="ARBA" id="ARBA00022448"/>
    </source>
</evidence>
<geneLocation type="mitochondrion" evidence="14"/>
<keyword evidence="7 12" id="KW-0375">Hydrogen ion transport</keyword>
<dbReference type="AlphaFoldDB" id="A0A9E8RTW6"/>
<feature type="transmembrane region" description="Helical" evidence="13">
    <location>
        <begin position="9"/>
        <end position="31"/>
    </location>
</feature>
<dbReference type="RefSeq" id="YP_010586423.1">
    <property type="nucleotide sequence ID" value="NC_069274.1"/>
</dbReference>
<keyword evidence="6 12" id="KW-0812">Transmembrane</keyword>
<proteinExistence type="inferred from homology"/>
<dbReference type="Pfam" id="PF00895">
    <property type="entry name" value="ATP-synt_8"/>
    <property type="match status" value="1"/>
</dbReference>
<evidence type="ECO:0000256" key="2">
    <source>
        <dbReference type="ARBA" id="ARBA00008892"/>
    </source>
</evidence>
<evidence type="ECO:0000256" key="5">
    <source>
        <dbReference type="ARBA" id="ARBA00022547"/>
    </source>
</evidence>
<gene>
    <name evidence="14" type="primary">ATP8</name>
</gene>
<keyword evidence="5 12" id="KW-0138">CF(0)</keyword>
<evidence type="ECO:0000256" key="12">
    <source>
        <dbReference type="RuleBase" id="RU003661"/>
    </source>
</evidence>
<accession>A0A9E8RTW6</accession>
<name>A0A9E8RTW6_9NEOP</name>
<evidence type="ECO:0000256" key="8">
    <source>
        <dbReference type="ARBA" id="ARBA00022989"/>
    </source>
</evidence>
<dbReference type="EMBL" id="OL678037">
    <property type="protein sequence ID" value="UZZ44211.1"/>
    <property type="molecule type" value="Genomic_DNA"/>
</dbReference>
<evidence type="ECO:0000256" key="13">
    <source>
        <dbReference type="SAM" id="Phobius"/>
    </source>
</evidence>
<dbReference type="GO" id="GO:0031966">
    <property type="term" value="C:mitochondrial membrane"/>
    <property type="evidence" value="ECO:0007669"/>
    <property type="project" value="UniProtKB-SubCell"/>
</dbReference>
<comment type="similarity">
    <text evidence="2 12">Belongs to the ATPase protein 8 family.</text>
</comment>
<evidence type="ECO:0000313" key="14">
    <source>
        <dbReference type="EMBL" id="UZZ44211.1"/>
    </source>
</evidence>
<comment type="subcellular location">
    <subcellularLocation>
        <location evidence="1 12">Mitochondrion membrane</location>
        <topology evidence="1 12">Single-pass membrane protein</topology>
    </subcellularLocation>
</comment>
<evidence type="ECO:0000256" key="11">
    <source>
        <dbReference type="ARBA" id="ARBA00023136"/>
    </source>
</evidence>
<evidence type="ECO:0000256" key="9">
    <source>
        <dbReference type="ARBA" id="ARBA00023065"/>
    </source>
</evidence>
<evidence type="ECO:0000256" key="10">
    <source>
        <dbReference type="ARBA" id="ARBA00023128"/>
    </source>
</evidence>
<keyword evidence="11 13" id="KW-0472">Membrane</keyword>
<evidence type="ECO:0000256" key="3">
    <source>
        <dbReference type="ARBA" id="ARBA00011291"/>
    </source>
</evidence>
<dbReference type="GO" id="GO:0045259">
    <property type="term" value="C:proton-transporting ATP synthase complex"/>
    <property type="evidence" value="ECO:0007669"/>
    <property type="project" value="UniProtKB-KW"/>
</dbReference>
<protein>
    <recommendedName>
        <fullName evidence="12">ATP synthase complex subunit 8</fullName>
    </recommendedName>
</protein>
<keyword evidence="4 12" id="KW-0813">Transport</keyword>
<evidence type="ECO:0000256" key="1">
    <source>
        <dbReference type="ARBA" id="ARBA00004304"/>
    </source>
</evidence>
<dbReference type="GeneID" id="77426216"/>
<evidence type="ECO:0000256" key="6">
    <source>
        <dbReference type="ARBA" id="ARBA00022692"/>
    </source>
</evidence>
<keyword evidence="10 12" id="KW-0496">Mitochondrion</keyword>